<keyword evidence="3 5" id="KW-0067">ATP-binding</keyword>
<proteinExistence type="inferred from homology"/>
<comment type="subunit">
    <text evidence="5">Heterotrimer of A, B and C subunits.</text>
</comment>
<dbReference type="EC" id="6.3.5.7" evidence="5"/>
<dbReference type="GO" id="GO:0016740">
    <property type="term" value="F:transferase activity"/>
    <property type="evidence" value="ECO:0007669"/>
    <property type="project" value="UniProtKB-KW"/>
</dbReference>
<dbReference type="STRING" id="1703770.AMJ39_03570"/>
<dbReference type="GO" id="GO:0005524">
    <property type="term" value="F:ATP binding"/>
    <property type="evidence" value="ECO:0007669"/>
    <property type="project" value="UniProtKB-KW"/>
</dbReference>
<name>A0A0S7WU60_UNCT6</name>
<dbReference type="PANTHER" id="PTHR11895">
    <property type="entry name" value="TRANSAMIDASE"/>
    <property type="match status" value="1"/>
</dbReference>
<evidence type="ECO:0000313" key="7">
    <source>
        <dbReference type="EMBL" id="KPJ53714.1"/>
    </source>
</evidence>
<evidence type="ECO:0000256" key="5">
    <source>
        <dbReference type="HAMAP-Rule" id="MF_00120"/>
    </source>
</evidence>
<dbReference type="AlphaFoldDB" id="A0A0S7WU60"/>
<comment type="catalytic activity">
    <reaction evidence="5">
        <text>L-glutamyl-tRNA(Gln) + L-glutamine + ATP + H2O = L-glutaminyl-tRNA(Gln) + L-glutamate + ADP + phosphate + H(+)</text>
        <dbReference type="Rhea" id="RHEA:17521"/>
        <dbReference type="Rhea" id="RHEA-COMP:9681"/>
        <dbReference type="Rhea" id="RHEA-COMP:9684"/>
        <dbReference type="ChEBI" id="CHEBI:15377"/>
        <dbReference type="ChEBI" id="CHEBI:15378"/>
        <dbReference type="ChEBI" id="CHEBI:29985"/>
        <dbReference type="ChEBI" id="CHEBI:30616"/>
        <dbReference type="ChEBI" id="CHEBI:43474"/>
        <dbReference type="ChEBI" id="CHEBI:58359"/>
        <dbReference type="ChEBI" id="CHEBI:78520"/>
        <dbReference type="ChEBI" id="CHEBI:78521"/>
        <dbReference type="ChEBI" id="CHEBI:456216"/>
        <dbReference type="EC" id="6.3.5.7"/>
    </reaction>
</comment>
<evidence type="ECO:0000256" key="3">
    <source>
        <dbReference type="ARBA" id="ARBA00022840"/>
    </source>
</evidence>
<comment type="caution">
    <text evidence="7">The sequence shown here is derived from an EMBL/GenBank/DDBJ whole genome shotgun (WGS) entry which is preliminary data.</text>
</comment>
<dbReference type="InterPro" id="IPR004412">
    <property type="entry name" value="GatA"/>
</dbReference>
<keyword evidence="2 5" id="KW-0547">Nucleotide-binding</keyword>
<dbReference type="Proteomes" id="UP000052008">
    <property type="component" value="Unassembled WGS sequence"/>
</dbReference>
<feature type="active site" description="Acyl-ester intermediate" evidence="5">
    <location>
        <position position="178"/>
    </location>
</feature>
<dbReference type="NCBIfam" id="TIGR00132">
    <property type="entry name" value="gatA"/>
    <property type="match status" value="1"/>
</dbReference>
<protein>
    <recommendedName>
        <fullName evidence="5">Glutamyl-tRNA(Gln) amidotransferase subunit A</fullName>
        <shortName evidence="5">Glu-ADT subunit A</shortName>
        <ecNumber evidence="5">6.3.5.7</ecNumber>
    </recommendedName>
</protein>
<dbReference type="InterPro" id="IPR023631">
    <property type="entry name" value="Amidase_dom"/>
</dbReference>
<dbReference type="GO" id="GO:0050567">
    <property type="term" value="F:glutaminyl-tRNA synthase (glutamine-hydrolyzing) activity"/>
    <property type="evidence" value="ECO:0007669"/>
    <property type="project" value="UniProtKB-UniRule"/>
</dbReference>
<feature type="active site" description="Charge relay system" evidence="5">
    <location>
        <position position="154"/>
    </location>
</feature>
<dbReference type="EMBL" id="LIZS01000014">
    <property type="protein sequence ID" value="KPJ53714.1"/>
    <property type="molecule type" value="Genomic_DNA"/>
</dbReference>
<dbReference type="Gene3D" id="3.90.1300.10">
    <property type="entry name" value="Amidase signature (AS) domain"/>
    <property type="match status" value="1"/>
</dbReference>
<evidence type="ECO:0000313" key="8">
    <source>
        <dbReference type="Proteomes" id="UP000052008"/>
    </source>
</evidence>
<dbReference type="HAMAP" id="MF_00120">
    <property type="entry name" value="GatA"/>
    <property type="match status" value="1"/>
</dbReference>
<comment type="function">
    <text evidence="5">Allows the formation of correctly charged Gln-tRNA(Gln) through the transamidation of misacylated Glu-tRNA(Gln) in organisms which lack glutaminyl-tRNA synthetase. The reaction takes place in the presence of glutamine and ATP through an activated gamma-phospho-Glu-tRNA(Gln).</text>
</comment>
<keyword evidence="7" id="KW-0808">Transferase</keyword>
<feature type="domain" description="Amidase" evidence="6">
    <location>
        <begin position="24"/>
        <end position="466"/>
    </location>
</feature>
<dbReference type="PANTHER" id="PTHR11895:SF151">
    <property type="entry name" value="GLUTAMYL-TRNA(GLN) AMIDOTRANSFERASE SUBUNIT A"/>
    <property type="match status" value="1"/>
</dbReference>
<evidence type="ECO:0000259" key="6">
    <source>
        <dbReference type="Pfam" id="PF01425"/>
    </source>
</evidence>
<keyword evidence="4 5" id="KW-0648">Protein biosynthesis</keyword>
<accession>A0A0S7WU60</accession>
<dbReference type="Pfam" id="PF01425">
    <property type="entry name" value="Amidase"/>
    <property type="match status" value="1"/>
</dbReference>
<organism evidence="7 8">
    <name type="scientific">candidate division TA06 bacterium DG_24</name>
    <dbReference type="NCBI Taxonomy" id="1703770"/>
    <lineage>
        <taxon>Bacteria</taxon>
        <taxon>Bacteria division TA06</taxon>
    </lineage>
</organism>
<reference evidence="7 8" key="1">
    <citation type="journal article" date="2015" name="Microbiome">
        <title>Genomic resolution of linkages in carbon, nitrogen, and sulfur cycling among widespread estuary sediment bacteria.</title>
        <authorList>
            <person name="Baker B.J."/>
            <person name="Lazar C.S."/>
            <person name="Teske A.P."/>
            <person name="Dick G.J."/>
        </authorList>
    </citation>
    <scope>NUCLEOTIDE SEQUENCE [LARGE SCALE GENOMIC DNA]</scope>
    <source>
        <strain evidence="7">DG_24</strain>
    </source>
</reference>
<evidence type="ECO:0000256" key="2">
    <source>
        <dbReference type="ARBA" id="ARBA00022741"/>
    </source>
</evidence>
<dbReference type="InterPro" id="IPR036928">
    <property type="entry name" value="AS_sf"/>
</dbReference>
<comment type="similarity">
    <text evidence="5">Belongs to the amidase family. GatA subfamily.</text>
</comment>
<dbReference type="PIRSF" id="PIRSF001221">
    <property type="entry name" value="Amidase_fungi"/>
    <property type="match status" value="1"/>
</dbReference>
<dbReference type="GO" id="GO:0006412">
    <property type="term" value="P:translation"/>
    <property type="evidence" value="ECO:0007669"/>
    <property type="project" value="UniProtKB-UniRule"/>
</dbReference>
<dbReference type="GO" id="GO:0030956">
    <property type="term" value="C:glutamyl-tRNA(Gln) amidotransferase complex"/>
    <property type="evidence" value="ECO:0007669"/>
    <property type="project" value="InterPro"/>
</dbReference>
<sequence length="497" mass="53659">MHLYRLGVGEIGRLLRKRVISARDITGAFFARIRAVDQSVNAYITLLEERAHAKAKEVDAKIASGDELSPLAGIPVAVKDNICTQGVETTCGSRILSRYRPQYDATAVARLRAADAIILGKTNLDEFGMGASNEYSYYGPVANPWDLLRVPGGSSGGSAAALAAGETTLALGTDTGGSTRQPAGLCGVVGIKPTYGRVSRYGLVAFASSLDQIGAMARSVEDCALLLSIIAGHDPRDSTSAALPVPNYHDYLTGEVRGLRIGVPREYFAEGIDPEVESAVRDAIDHLAGLGAEVVDVSLPHTEYGVAVYQLVATAEASSNLARYDGIGYGFRAEDFDDLAGMYSRTRHDGFGNEVKRRIMLGAYVLSAGYYEAYYLRAQKVRSLIRRDFEEAFASVDCLATPTYPTPAFRLGEKLDDPLALYLADIYNTSANLAGIPGISIPCGYTGDGFPVGLQLLGRPFDEKTLFRIAYAYEQTAEWRHRWPELDIPVRRSADGV</sequence>
<evidence type="ECO:0000256" key="4">
    <source>
        <dbReference type="ARBA" id="ARBA00022917"/>
    </source>
</evidence>
<feature type="active site" description="Charge relay system" evidence="5">
    <location>
        <position position="79"/>
    </location>
</feature>
<dbReference type="SUPFAM" id="SSF75304">
    <property type="entry name" value="Amidase signature (AS) enzymes"/>
    <property type="match status" value="1"/>
</dbReference>
<dbReference type="PATRIC" id="fig|1703770.3.peg.1528"/>
<gene>
    <name evidence="5 7" type="primary">gatA</name>
    <name evidence="7" type="ORF">AMJ39_03570</name>
</gene>
<evidence type="ECO:0000256" key="1">
    <source>
        <dbReference type="ARBA" id="ARBA00022598"/>
    </source>
</evidence>
<keyword evidence="1 5" id="KW-0436">Ligase</keyword>
<dbReference type="InterPro" id="IPR000120">
    <property type="entry name" value="Amidase"/>
</dbReference>